<evidence type="ECO:0000313" key="3">
    <source>
        <dbReference type="Proteomes" id="UP001595765"/>
    </source>
</evidence>
<proteinExistence type="predicted"/>
<dbReference type="EMBL" id="JBHSBB010000001">
    <property type="protein sequence ID" value="MFC4030053.1"/>
    <property type="molecule type" value="Genomic_DNA"/>
</dbReference>
<keyword evidence="1" id="KW-1133">Transmembrane helix</keyword>
<keyword evidence="1" id="KW-0472">Membrane</keyword>
<dbReference type="RefSeq" id="WP_386424899.1">
    <property type="nucleotide sequence ID" value="NZ_JBHSBB010000001.1"/>
</dbReference>
<accession>A0ABV8HDP8</accession>
<organism evidence="2 3">
    <name type="scientific">Streptomyces polygonati</name>
    <dbReference type="NCBI Taxonomy" id="1617087"/>
    <lineage>
        <taxon>Bacteria</taxon>
        <taxon>Bacillati</taxon>
        <taxon>Actinomycetota</taxon>
        <taxon>Actinomycetes</taxon>
        <taxon>Kitasatosporales</taxon>
        <taxon>Streptomycetaceae</taxon>
        <taxon>Streptomyces</taxon>
    </lineage>
</organism>
<dbReference type="Proteomes" id="UP001595765">
    <property type="component" value="Unassembled WGS sequence"/>
</dbReference>
<evidence type="ECO:0000313" key="2">
    <source>
        <dbReference type="EMBL" id="MFC4030053.1"/>
    </source>
</evidence>
<gene>
    <name evidence="2" type="ORF">ACFO3J_01050</name>
</gene>
<sequence>MLAVAYPIGRIGWGDANRVGLVLVFPTVVTMRYALHSLRHKWPAVTLGLCAGAATGIAVFRLTGGGPTEYSAAYLIAASAAICGNLAFAGVTRLPRRRKIRRSLRAALSGLRRGG</sequence>
<feature type="transmembrane region" description="Helical" evidence="1">
    <location>
        <begin position="42"/>
        <end position="60"/>
    </location>
</feature>
<comment type="caution">
    <text evidence="2">The sequence shown here is derived from an EMBL/GenBank/DDBJ whole genome shotgun (WGS) entry which is preliminary data.</text>
</comment>
<evidence type="ECO:0008006" key="4">
    <source>
        <dbReference type="Google" id="ProtNLM"/>
    </source>
</evidence>
<protein>
    <recommendedName>
        <fullName evidence="4">Integral membrane protein</fullName>
    </recommendedName>
</protein>
<reference evidence="3" key="1">
    <citation type="journal article" date="2019" name="Int. J. Syst. Evol. Microbiol.">
        <title>The Global Catalogue of Microorganisms (GCM) 10K type strain sequencing project: providing services to taxonomists for standard genome sequencing and annotation.</title>
        <authorList>
            <consortium name="The Broad Institute Genomics Platform"/>
            <consortium name="The Broad Institute Genome Sequencing Center for Infectious Disease"/>
            <person name="Wu L."/>
            <person name="Ma J."/>
        </authorList>
    </citation>
    <scope>NUCLEOTIDE SEQUENCE [LARGE SCALE GENOMIC DNA]</scope>
    <source>
        <strain evidence="3">CGMCC 4.7237</strain>
    </source>
</reference>
<feature type="transmembrane region" description="Helical" evidence="1">
    <location>
        <begin position="72"/>
        <end position="92"/>
    </location>
</feature>
<keyword evidence="3" id="KW-1185">Reference proteome</keyword>
<evidence type="ECO:0000256" key="1">
    <source>
        <dbReference type="SAM" id="Phobius"/>
    </source>
</evidence>
<keyword evidence="1" id="KW-0812">Transmembrane</keyword>
<name>A0ABV8HDP8_9ACTN</name>